<dbReference type="SUPFAM" id="SSF47203">
    <property type="entry name" value="Acyl-CoA dehydrogenase C-terminal domain-like"/>
    <property type="match status" value="1"/>
</dbReference>
<organism evidence="9 10">
    <name type="scientific">Amycolatopsis acidiphila</name>
    <dbReference type="NCBI Taxonomy" id="715473"/>
    <lineage>
        <taxon>Bacteria</taxon>
        <taxon>Bacillati</taxon>
        <taxon>Actinomycetota</taxon>
        <taxon>Actinomycetes</taxon>
        <taxon>Pseudonocardiales</taxon>
        <taxon>Pseudonocardiaceae</taxon>
        <taxon>Amycolatopsis</taxon>
    </lineage>
</organism>
<dbReference type="InterPro" id="IPR013786">
    <property type="entry name" value="AcylCoA_DH/ox_N"/>
</dbReference>
<name>A0A558AI21_9PSEU</name>
<comment type="caution">
    <text evidence="9">The sequence shown here is derived from an EMBL/GenBank/DDBJ whole genome shotgun (WGS) entry which is preliminary data.</text>
</comment>
<dbReference type="RefSeq" id="WP_144636332.1">
    <property type="nucleotide sequence ID" value="NZ_BNAX01000017.1"/>
</dbReference>
<comment type="cofactor">
    <cofactor evidence="1">
        <name>FAD</name>
        <dbReference type="ChEBI" id="CHEBI:57692"/>
    </cofactor>
</comment>
<evidence type="ECO:0000259" key="7">
    <source>
        <dbReference type="Pfam" id="PF00441"/>
    </source>
</evidence>
<dbReference type="EMBL" id="VJZA01000009">
    <property type="protein sequence ID" value="TVT23907.1"/>
    <property type="molecule type" value="Genomic_DNA"/>
</dbReference>
<dbReference type="AlphaFoldDB" id="A0A558AI21"/>
<dbReference type="Proteomes" id="UP000318578">
    <property type="component" value="Unassembled WGS sequence"/>
</dbReference>
<feature type="domain" description="Acyl-CoA dehydrogenase/oxidase N-terminal" evidence="8">
    <location>
        <begin position="8"/>
        <end position="117"/>
    </location>
</feature>
<dbReference type="InterPro" id="IPR009100">
    <property type="entry name" value="AcylCoA_DH/oxidase_NM_dom_sf"/>
</dbReference>
<dbReference type="OrthoDB" id="3663644at2"/>
<evidence type="ECO:0000256" key="5">
    <source>
        <dbReference type="ARBA" id="ARBA00023002"/>
    </source>
</evidence>
<dbReference type="InterPro" id="IPR036250">
    <property type="entry name" value="AcylCo_DH-like_C"/>
</dbReference>
<keyword evidence="4" id="KW-0274">FAD</keyword>
<gene>
    <name evidence="9" type="ORF">FNH06_08600</name>
</gene>
<dbReference type="Gene3D" id="1.10.540.10">
    <property type="entry name" value="Acyl-CoA dehydrogenase/oxidase, N-terminal domain"/>
    <property type="match status" value="1"/>
</dbReference>
<dbReference type="Pfam" id="PF00441">
    <property type="entry name" value="Acyl-CoA_dh_1"/>
    <property type="match status" value="1"/>
</dbReference>
<keyword evidence="5" id="KW-0560">Oxidoreductase</keyword>
<dbReference type="GO" id="GO:0003995">
    <property type="term" value="F:acyl-CoA dehydrogenase activity"/>
    <property type="evidence" value="ECO:0007669"/>
    <property type="project" value="TreeGrafter"/>
</dbReference>
<evidence type="ECO:0000256" key="2">
    <source>
        <dbReference type="ARBA" id="ARBA00009347"/>
    </source>
</evidence>
<comment type="similarity">
    <text evidence="2">Belongs to the acyl-CoA dehydrogenase family.</text>
</comment>
<dbReference type="PANTHER" id="PTHR43884">
    <property type="entry name" value="ACYL-COA DEHYDROGENASE"/>
    <property type="match status" value="1"/>
</dbReference>
<feature type="domain" description="Acyl-CoA dehydrogenase/oxidase C-terminal" evidence="7">
    <location>
        <begin position="199"/>
        <end position="332"/>
    </location>
</feature>
<evidence type="ECO:0000256" key="1">
    <source>
        <dbReference type="ARBA" id="ARBA00001974"/>
    </source>
</evidence>
<feature type="region of interest" description="Disordered" evidence="6">
    <location>
        <begin position="340"/>
        <end position="360"/>
    </location>
</feature>
<reference evidence="9 10" key="1">
    <citation type="submission" date="2019-07" db="EMBL/GenBank/DDBJ databases">
        <title>New species of Amycolatopsis and Streptomyces.</title>
        <authorList>
            <person name="Duangmal K."/>
            <person name="Teo W.F.A."/>
            <person name="Lipun K."/>
        </authorList>
    </citation>
    <scope>NUCLEOTIDE SEQUENCE [LARGE SCALE GENOMIC DNA]</scope>
    <source>
        <strain evidence="9 10">JCM 30562</strain>
    </source>
</reference>
<evidence type="ECO:0000256" key="4">
    <source>
        <dbReference type="ARBA" id="ARBA00022827"/>
    </source>
</evidence>
<protein>
    <submittedName>
        <fullName evidence="9">Acyl-CoA dehydrogenase</fullName>
    </submittedName>
</protein>
<dbReference type="SUPFAM" id="SSF56645">
    <property type="entry name" value="Acyl-CoA dehydrogenase NM domain-like"/>
    <property type="match status" value="1"/>
</dbReference>
<sequence length="360" mass="37581">MHVDLTGDQHDLAVAAREILATLCPPNRVRAAWDSETGHDADLWARLAEVGFLGIAVPDRFGGLGLGDLEMALVLEEVGRVALPGPLLETAAAAVTLAEVGTPEQQERWLPAIVAGEVVATVAVPDQPLVVGANVADLIVLNVGEELHAVPTAGCEFIEQTGCDRSRRLATVRALSTGATRLAGDETAGARLRDRLAVGSAAVLVGIGAHLVQTTVDYVQQRRQFGRPVGSFQAVKHRLADAHLAVEFARPATWVAAHLLAIGAPEAPVAAAVAKAAAAEAEATANEHALQCHGGIGFTWEHDLHLWLKRGKALEQAYGPTRVHRAAIANALLGPPAAGISSGRRCPGTARPAEDGVDVR</sequence>
<evidence type="ECO:0000313" key="10">
    <source>
        <dbReference type="Proteomes" id="UP000318578"/>
    </source>
</evidence>
<proteinExistence type="inferred from homology"/>
<dbReference type="Pfam" id="PF02771">
    <property type="entry name" value="Acyl-CoA_dh_N"/>
    <property type="match status" value="1"/>
</dbReference>
<evidence type="ECO:0000256" key="6">
    <source>
        <dbReference type="SAM" id="MobiDB-lite"/>
    </source>
</evidence>
<evidence type="ECO:0000256" key="3">
    <source>
        <dbReference type="ARBA" id="ARBA00022630"/>
    </source>
</evidence>
<keyword evidence="10" id="KW-1185">Reference proteome</keyword>
<dbReference type="InterPro" id="IPR037069">
    <property type="entry name" value="AcylCoA_DH/ox_N_sf"/>
</dbReference>
<evidence type="ECO:0000259" key="8">
    <source>
        <dbReference type="Pfam" id="PF02771"/>
    </source>
</evidence>
<accession>A0A558AI21</accession>
<dbReference type="GO" id="GO:0050660">
    <property type="term" value="F:flavin adenine dinucleotide binding"/>
    <property type="evidence" value="ECO:0007669"/>
    <property type="project" value="InterPro"/>
</dbReference>
<dbReference type="PANTHER" id="PTHR43884:SF20">
    <property type="entry name" value="ACYL-COA DEHYDROGENASE FADE28"/>
    <property type="match status" value="1"/>
</dbReference>
<dbReference type="InterPro" id="IPR009075">
    <property type="entry name" value="AcylCo_DH/oxidase_C"/>
</dbReference>
<keyword evidence="3" id="KW-0285">Flavoprotein</keyword>
<evidence type="ECO:0000313" key="9">
    <source>
        <dbReference type="EMBL" id="TVT23907.1"/>
    </source>
</evidence>
<dbReference type="Gene3D" id="1.20.140.10">
    <property type="entry name" value="Butyryl-CoA Dehydrogenase, subunit A, domain 3"/>
    <property type="match status" value="1"/>
</dbReference>